<proteinExistence type="predicted"/>
<feature type="transmembrane region" description="Helical" evidence="6">
    <location>
        <begin position="54"/>
        <end position="73"/>
    </location>
</feature>
<dbReference type="InterPro" id="IPR003474">
    <property type="entry name" value="Glcn_transporter"/>
</dbReference>
<accession>A0A239A149</accession>
<evidence type="ECO:0000256" key="1">
    <source>
        <dbReference type="ARBA" id="ARBA00004141"/>
    </source>
</evidence>
<dbReference type="EMBL" id="FZOG01000001">
    <property type="protein sequence ID" value="SNR89377.1"/>
    <property type="molecule type" value="Genomic_DNA"/>
</dbReference>
<feature type="transmembrane region" description="Helical" evidence="6">
    <location>
        <begin position="178"/>
        <end position="198"/>
    </location>
</feature>
<dbReference type="GO" id="GO:0005886">
    <property type="term" value="C:plasma membrane"/>
    <property type="evidence" value="ECO:0007669"/>
    <property type="project" value="TreeGrafter"/>
</dbReference>
<feature type="transmembrane region" description="Helical" evidence="6">
    <location>
        <begin position="139"/>
        <end position="158"/>
    </location>
</feature>
<dbReference type="NCBIfam" id="TIGR00784">
    <property type="entry name" value="citMHS"/>
    <property type="match status" value="1"/>
</dbReference>
<dbReference type="GO" id="GO:0015128">
    <property type="term" value="F:gluconate transmembrane transporter activity"/>
    <property type="evidence" value="ECO:0007669"/>
    <property type="project" value="InterPro"/>
</dbReference>
<keyword evidence="3 6" id="KW-0812">Transmembrane</keyword>
<feature type="domain" description="Citrate transporter-like" evidence="7">
    <location>
        <begin position="7"/>
        <end position="380"/>
    </location>
</feature>
<feature type="transmembrane region" description="Helical" evidence="6">
    <location>
        <begin position="25"/>
        <end position="42"/>
    </location>
</feature>
<evidence type="ECO:0000313" key="9">
    <source>
        <dbReference type="Proteomes" id="UP000242915"/>
    </source>
</evidence>
<feature type="transmembrane region" description="Helical" evidence="6">
    <location>
        <begin position="414"/>
        <end position="435"/>
    </location>
</feature>
<dbReference type="PANTHER" id="PTHR30354">
    <property type="entry name" value="GNT FAMILY GLUCONATE TRANSPORTER"/>
    <property type="match status" value="1"/>
</dbReference>
<keyword evidence="2" id="KW-0813">Transport</keyword>
<keyword evidence="5 6" id="KW-0472">Membrane</keyword>
<dbReference type="Proteomes" id="UP000242915">
    <property type="component" value="Unassembled WGS sequence"/>
</dbReference>
<feature type="transmembrane region" description="Helical" evidence="6">
    <location>
        <begin position="382"/>
        <end position="402"/>
    </location>
</feature>
<protein>
    <submittedName>
        <fullName evidence="8">Citrate-Mg2+:H+ or citrate-Ca2+:H+ symporter, CitMHS family</fullName>
    </submittedName>
</protein>
<gene>
    <name evidence="8" type="ORF">SAMN05216255_0841</name>
</gene>
<evidence type="ECO:0000256" key="6">
    <source>
        <dbReference type="SAM" id="Phobius"/>
    </source>
</evidence>
<keyword evidence="4 6" id="KW-1133">Transmembrane helix</keyword>
<evidence type="ECO:0000259" key="7">
    <source>
        <dbReference type="Pfam" id="PF03600"/>
    </source>
</evidence>
<keyword evidence="9" id="KW-1185">Reference proteome</keyword>
<evidence type="ECO:0000256" key="4">
    <source>
        <dbReference type="ARBA" id="ARBA00022989"/>
    </source>
</evidence>
<dbReference type="GO" id="GO:0015137">
    <property type="term" value="F:citrate transmembrane transporter activity"/>
    <property type="evidence" value="ECO:0007669"/>
    <property type="project" value="InterPro"/>
</dbReference>
<feature type="transmembrane region" description="Helical" evidence="6">
    <location>
        <begin position="239"/>
        <end position="269"/>
    </location>
</feature>
<comment type="subcellular location">
    <subcellularLocation>
        <location evidence="1">Membrane</location>
        <topology evidence="1">Multi-pass membrane protein</topology>
    </subcellularLocation>
</comment>
<evidence type="ECO:0000256" key="5">
    <source>
        <dbReference type="ARBA" id="ARBA00023136"/>
    </source>
</evidence>
<evidence type="ECO:0000256" key="2">
    <source>
        <dbReference type="ARBA" id="ARBA00022448"/>
    </source>
</evidence>
<dbReference type="AlphaFoldDB" id="A0A239A149"/>
<dbReference type="RefSeq" id="WP_089358875.1">
    <property type="nucleotide sequence ID" value="NZ_FZOG01000001.1"/>
</dbReference>
<dbReference type="Pfam" id="PF03600">
    <property type="entry name" value="CitMHS"/>
    <property type="match status" value="1"/>
</dbReference>
<reference evidence="9" key="1">
    <citation type="submission" date="2017-06" db="EMBL/GenBank/DDBJ databases">
        <authorList>
            <person name="Varghese N."/>
            <person name="Submissions S."/>
        </authorList>
    </citation>
    <scope>NUCLEOTIDE SEQUENCE [LARGE SCALE GENOMIC DNA]</scope>
    <source>
        <strain evidence="9">CIP 108523</strain>
    </source>
</reference>
<sequence length="437" mass="46241">MITTLGFVMMLGIISLILLRKMSPVVAFTTIPVAICLLAGFTPGETGGFIKSGLITVAPTAALFLFAILYFGIMRDRGLFDPLVNFLIRRTGGKPLAVALATVLITASVHLDGVGAATFLLVIPALLPIYKRLNMSPNLLLMLVGTTAGVINMVPWGGTTARAAATTGLDATELWLGLIPVQLLGLGMMLLIAAWLGLRAQRRVPKSLGAAATFDTSLGQPESREFGLSPRSVRYWCNVALTAAILACLFTGTFPLYACFMVGLGIALPLNFPDLNLQTERIKAHAADALQMSLVMMAAAVLLGVLSGAKMSDAMALSIIDILPHGSAQYLHVLVGFFGVPLGMIFSPDAYYFALLPVIRDVAVAAGVPLESVARAMLIGENTGFAISPVVPSVYLALALAGVELRKHITYTFFWAWSVSLLMLTFALLTGAVQLGS</sequence>
<dbReference type="PANTHER" id="PTHR30354:SF26">
    <property type="entry name" value="TRANSPORTER, PUTATIVE-RELATED"/>
    <property type="match status" value="1"/>
</dbReference>
<evidence type="ECO:0000313" key="8">
    <source>
        <dbReference type="EMBL" id="SNR89377.1"/>
    </source>
</evidence>
<organism evidence="8 9">
    <name type="scientific">Pseudomonas segetis</name>
    <dbReference type="NCBI Taxonomy" id="298908"/>
    <lineage>
        <taxon>Bacteria</taxon>
        <taxon>Pseudomonadati</taxon>
        <taxon>Pseudomonadota</taxon>
        <taxon>Gammaproteobacteria</taxon>
        <taxon>Pseudomonadales</taxon>
        <taxon>Pseudomonadaceae</taxon>
        <taxon>Pseudomonas</taxon>
    </lineage>
</organism>
<dbReference type="InterPro" id="IPR014738">
    <property type="entry name" value="Citrate_transporter"/>
</dbReference>
<name>A0A239A149_9PSED</name>
<feature type="transmembrane region" description="Helical" evidence="6">
    <location>
        <begin position="330"/>
        <end position="346"/>
    </location>
</feature>
<dbReference type="InterPro" id="IPR004680">
    <property type="entry name" value="Cit_transptr-like_dom"/>
</dbReference>
<evidence type="ECO:0000256" key="3">
    <source>
        <dbReference type="ARBA" id="ARBA00022692"/>
    </source>
</evidence>
<feature type="transmembrane region" description="Helical" evidence="6">
    <location>
        <begin position="289"/>
        <end position="309"/>
    </location>
</feature>
<feature type="transmembrane region" description="Helical" evidence="6">
    <location>
        <begin position="96"/>
        <end position="127"/>
    </location>
</feature>